<dbReference type="Proteomes" id="UP000324222">
    <property type="component" value="Unassembled WGS sequence"/>
</dbReference>
<sequence>MEGLFIFSSPHNHQLWGEDSRSVQDENFRKYKEWQDECLPYLAPVDRCRDLSSSSPPRWPLTRSNAEPNSVNKIDESDKKSNDDQEYKTPGNKVSPVGFLGSGLCMGLMSCPSCVFLGLPWDAAGPVGAVEGAGCKSPEAGAGALEVRSEVMADSGLKDAGPSTSATSSLFDSGVSRTALG</sequence>
<feature type="region of interest" description="Disordered" evidence="1">
    <location>
        <begin position="49"/>
        <end position="95"/>
    </location>
</feature>
<reference evidence="2 3" key="1">
    <citation type="submission" date="2019-05" db="EMBL/GenBank/DDBJ databases">
        <title>Another draft genome of Portunus trituberculatus and its Hox gene families provides insights of decapod evolution.</title>
        <authorList>
            <person name="Jeong J.-H."/>
            <person name="Song I."/>
            <person name="Kim S."/>
            <person name="Choi T."/>
            <person name="Kim D."/>
            <person name="Ryu S."/>
            <person name="Kim W."/>
        </authorList>
    </citation>
    <scope>NUCLEOTIDE SEQUENCE [LARGE SCALE GENOMIC DNA]</scope>
    <source>
        <tissue evidence="2">Muscle</tissue>
    </source>
</reference>
<organism evidence="2 3">
    <name type="scientific">Portunus trituberculatus</name>
    <name type="common">Swimming crab</name>
    <name type="synonym">Neptunus trituberculatus</name>
    <dbReference type="NCBI Taxonomy" id="210409"/>
    <lineage>
        <taxon>Eukaryota</taxon>
        <taxon>Metazoa</taxon>
        <taxon>Ecdysozoa</taxon>
        <taxon>Arthropoda</taxon>
        <taxon>Crustacea</taxon>
        <taxon>Multicrustacea</taxon>
        <taxon>Malacostraca</taxon>
        <taxon>Eumalacostraca</taxon>
        <taxon>Eucarida</taxon>
        <taxon>Decapoda</taxon>
        <taxon>Pleocyemata</taxon>
        <taxon>Brachyura</taxon>
        <taxon>Eubrachyura</taxon>
        <taxon>Portunoidea</taxon>
        <taxon>Portunidae</taxon>
        <taxon>Portuninae</taxon>
        <taxon>Portunus</taxon>
    </lineage>
</organism>
<feature type="region of interest" description="Disordered" evidence="1">
    <location>
        <begin position="155"/>
        <end position="181"/>
    </location>
</feature>
<comment type="caution">
    <text evidence="2">The sequence shown here is derived from an EMBL/GenBank/DDBJ whole genome shotgun (WGS) entry which is preliminary data.</text>
</comment>
<dbReference type="AlphaFoldDB" id="A0A5B7DK41"/>
<dbReference type="EMBL" id="VSRR010000965">
    <property type="protein sequence ID" value="MPC21326.1"/>
    <property type="molecule type" value="Genomic_DNA"/>
</dbReference>
<evidence type="ECO:0000313" key="2">
    <source>
        <dbReference type="EMBL" id="MPC21326.1"/>
    </source>
</evidence>
<feature type="compositionally biased region" description="Polar residues" evidence="1">
    <location>
        <begin position="51"/>
        <end position="72"/>
    </location>
</feature>
<gene>
    <name evidence="2" type="ORF">E2C01_014310</name>
</gene>
<accession>A0A5B7DK41</accession>
<evidence type="ECO:0000313" key="3">
    <source>
        <dbReference type="Proteomes" id="UP000324222"/>
    </source>
</evidence>
<proteinExistence type="predicted"/>
<evidence type="ECO:0000256" key="1">
    <source>
        <dbReference type="SAM" id="MobiDB-lite"/>
    </source>
</evidence>
<feature type="compositionally biased region" description="Polar residues" evidence="1">
    <location>
        <begin position="162"/>
        <end position="171"/>
    </location>
</feature>
<name>A0A5B7DK41_PORTR</name>
<feature type="compositionally biased region" description="Basic and acidic residues" evidence="1">
    <location>
        <begin position="73"/>
        <end position="87"/>
    </location>
</feature>
<protein>
    <submittedName>
        <fullName evidence="2">Uncharacterized protein</fullName>
    </submittedName>
</protein>
<keyword evidence="3" id="KW-1185">Reference proteome</keyword>